<dbReference type="EMBL" id="CAJNRE010001485">
    <property type="protein sequence ID" value="CAF1945056.1"/>
    <property type="molecule type" value="Genomic_DNA"/>
</dbReference>
<protein>
    <submittedName>
        <fullName evidence="2">Uncharacterized protein</fullName>
    </submittedName>
</protein>
<dbReference type="EMBL" id="CAJOBI010334143">
    <property type="protein sequence ID" value="CAF5203383.1"/>
    <property type="molecule type" value="Genomic_DNA"/>
</dbReference>
<feature type="non-terminal residue" evidence="2">
    <location>
        <position position="1"/>
    </location>
</feature>
<evidence type="ECO:0000313" key="4">
    <source>
        <dbReference type="Proteomes" id="UP000663824"/>
    </source>
</evidence>
<accession>A0A816LM10</accession>
<proteinExistence type="predicted"/>
<dbReference type="Proteomes" id="UP000676336">
    <property type="component" value="Unassembled WGS sequence"/>
</dbReference>
<reference evidence="2" key="1">
    <citation type="submission" date="2021-02" db="EMBL/GenBank/DDBJ databases">
        <authorList>
            <person name="Nowell W R."/>
        </authorList>
    </citation>
    <scope>NUCLEOTIDE SEQUENCE</scope>
</reference>
<evidence type="ECO:0000313" key="2">
    <source>
        <dbReference type="EMBL" id="CAF1945056.1"/>
    </source>
</evidence>
<name>A0A816LM10_9BILA</name>
<evidence type="ECO:0000313" key="3">
    <source>
        <dbReference type="EMBL" id="CAF5203383.1"/>
    </source>
</evidence>
<dbReference type="Proteomes" id="UP000663824">
    <property type="component" value="Unassembled WGS sequence"/>
</dbReference>
<dbReference type="AlphaFoldDB" id="A0A816LM10"/>
<sequence>FVPMNSTFYDDPTKDHSGPAACQGT</sequence>
<comment type="caution">
    <text evidence="2">The sequence shown here is derived from an EMBL/GenBank/DDBJ whole genome shotgun (WGS) entry which is preliminary data.</text>
</comment>
<organism evidence="2 4">
    <name type="scientific">Rotaria magnacalcarata</name>
    <dbReference type="NCBI Taxonomy" id="392030"/>
    <lineage>
        <taxon>Eukaryota</taxon>
        <taxon>Metazoa</taxon>
        <taxon>Spiralia</taxon>
        <taxon>Gnathifera</taxon>
        <taxon>Rotifera</taxon>
        <taxon>Eurotatoria</taxon>
        <taxon>Bdelloidea</taxon>
        <taxon>Philodinida</taxon>
        <taxon>Philodinidae</taxon>
        <taxon>Rotaria</taxon>
    </lineage>
</organism>
<evidence type="ECO:0000256" key="1">
    <source>
        <dbReference type="SAM" id="MobiDB-lite"/>
    </source>
</evidence>
<gene>
    <name evidence="2" type="ORF">MBJ925_LOCUS5609</name>
    <name evidence="3" type="ORF">SMN809_LOCUS76144</name>
</gene>
<feature type="region of interest" description="Disordered" evidence="1">
    <location>
        <begin position="1"/>
        <end position="25"/>
    </location>
</feature>